<accession>A0A316UVY3</accession>
<dbReference type="AlphaFoldDB" id="A0A316UVY3"/>
<name>A0A316UVY3_9BASI</name>
<dbReference type="STRING" id="1569628.A0A316UVY3"/>
<dbReference type="RefSeq" id="XP_025363570.1">
    <property type="nucleotide sequence ID" value="XM_025505667.1"/>
</dbReference>
<reference evidence="2 3" key="1">
    <citation type="journal article" date="2018" name="Mol. Biol. Evol.">
        <title>Broad Genomic Sampling Reveals a Smut Pathogenic Ancestry of the Fungal Clade Ustilaginomycotina.</title>
        <authorList>
            <person name="Kijpornyongpan T."/>
            <person name="Mondo S.J."/>
            <person name="Barry K."/>
            <person name="Sandor L."/>
            <person name="Lee J."/>
            <person name="Lipzen A."/>
            <person name="Pangilinan J."/>
            <person name="LaButti K."/>
            <person name="Hainaut M."/>
            <person name="Henrissat B."/>
            <person name="Grigoriev I.V."/>
            <person name="Spatafora J.W."/>
            <person name="Aime M.C."/>
        </authorList>
    </citation>
    <scope>NUCLEOTIDE SEQUENCE [LARGE SCALE GENOMIC DNA]</scope>
    <source>
        <strain evidence="2 3">MCA 5214</strain>
    </source>
</reference>
<dbReference type="GeneID" id="37027490"/>
<feature type="region of interest" description="Disordered" evidence="1">
    <location>
        <begin position="201"/>
        <end position="299"/>
    </location>
</feature>
<proteinExistence type="predicted"/>
<evidence type="ECO:0000313" key="3">
    <source>
        <dbReference type="Proteomes" id="UP000245884"/>
    </source>
</evidence>
<protein>
    <submittedName>
        <fullName evidence="2">Uncharacterized protein</fullName>
    </submittedName>
</protein>
<gene>
    <name evidence="2" type="ORF">BDZ90DRAFT_230957</name>
</gene>
<feature type="region of interest" description="Disordered" evidence="1">
    <location>
        <begin position="1"/>
        <end position="26"/>
    </location>
</feature>
<sequence>MTATDHASSSSTSYPPQRSKPPPGQLRSYLISTETDAVRDLRLQITLDEGGGHSRTTPLNPPRPLYFRQRTLTPRDEIVDRLVDAATGKASWTIHRPTRGWYQHIRSPLLPPGGSIPLRPARPDFVTTTMGVQDPTSTPLTFSLTTRVNEAALPNCKAWIDDVRKAEEADMGVGHRDDQDQAAAEDFTAVDLSGSSANIARRSVSGSSRQSSSQWSPGHAARTSSVSSTPQLSLDPGAAGGNSHARRRSSNKTPAASPDMRRKQSIPTFEGVREEEAGEEDANQQACTIPQAPSPASTTASAKPAQCYFLLLDGAARLPPPSTSSVASSLAPGRISEGSQRLGWARWAWSLMPEPLRPQLAFDTTKSFSVRWIEVAAAVAASGVNGSNSASNGAKPVTSVEVMRYEDEGSGWSSVFDGRTRGRFVFQEEAVKALRIDRAFWMAVRAGDGDGDGD</sequence>
<dbReference type="OrthoDB" id="3362250at2759"/>
<keyword evidence="3" id="KW-1185">Reference proteome</keyword>
<dbReference type="Proteomes" id="UP000245884">
    <property type="component" value="Unassembled WGS sequence"/>
</dbReference>
<organism evidence="2 3">
    <name type="scientific">Jaminaea rosea</name>
    <dbReference type="NCBI Taxonomy" id="1569628"/>
    <lineage>
        <taxon>Eukaryota</taxon>
        <taxon>Fungi</taxon>
        <taxon>Dikarya</taxon>
        <taxon>Basidiomycota</taxon>
        <taxon>Ustilaginomycotina</taxon>
        <taxon>Exobasidiomycetes</taxon>
        <taxon>Microstromatales</taxon>
        <taxon>Microstromatales incertae sedis</taxon>
        <taxon>Jaminaea</taxon>
    </lineage>
</organism>
<evidence type="ECO:0000256" key="1">
    <source>
        <dbReference type="SAM" id="MobiDB-lite"/>
    </source>
</evidence>
<dbReference type="EMBL" id="KZ819664">
    <property type="protein sequence ID" value="PWN28958.1"/>
    <property type="molecule type" value="Genomic_DNA"/>
</dbReference>
<evidence type="ECO:0000313" key="2">
    <source>
        <dbReference type="EMBL" id="PWN28958.1"/>
    </source>
</evidence>
<feature type="compositionally biased region" description="Low complexity" evidence="1">
    <location>
        <begin position="201"/>
        <end position="216"/>
    </location>
</feature>
<feature type="compositionally biased region" description="Polar residues" evidence="1">
    <location>
        <begin position="222"/>
        <end position="232"/>
    </location>
</feature>
<feature type="compositionally biased region" description="Low complexity" evidence="1">
    <location>
        <begin position="290"/>
        <end position="299"/>
    </location>
</feature>